<dbReference type="RefSeq" id="WP_133802554.1">
    <property type="nucleotide sequence ID" value="NZ_SNWQ01000012.1"/>
</dbReference>
<reference evidence="10 11" key="1">
    <citation type="submission" date="2019-03" db="EMBL/GenBank/DDBJ databases">
        <title>Genomic Encyclopedia of Type Strains, Phase III (KMG-III): the genomes of soil and plant-associated and newly described type strains.</title>
        <authorList>
            <person name="Whitman W."/>
        </authorList>
    </citation>
    <scope>NUCLEOTIDE SEQUENCE [LARGE SCALE GENOMIC DNA]</scope>
    <source>
        <strain evidence="10 11">VKM Ac-2527</strain>
    </source>
</reference>
<feature type="chain" id="PRO_5020249743" evidence="8">
    <location>
        <begin position="28"/>
        <end position="451"/>
    </location>
</feature>
<dbReference type="PROSITE" id="PS51892">
    <property type="entry name" value="SUBTILASE"/>
    <property type="match status" value="1"/>
</dbReference>
<organism evidence="10 11">
    <name type="scientific">Kribbella caucasensis</name>
    <dbReference type="NCBI Taxonomy" id="2512215"/>
    <lineage>
        <taxon>Bacteria</taxon>
        <taxon>Bacillati</taxon>
        <taxon>Actinomycetota</taxon>
        <taxon>Actinomycetes</taxon>
        <taxon>Propionibacteriales</taxon>
        <taxon>Kribbellaceae</taxon>
        <taxon>Kribbella</taxon>
    </lineage>
</organism>
<evidence type="ECO:0000256" key="8">
    <source>
        <dbReference type="SAM" id="SignalP"/>
    </source>
</evidence>
<keyword evidence="8" id="KW-0732">Signal</keyword>
<sequence length="451" mass="46365">MNVRRAVIAVFAAATLCLAGLVPTASAKVSAATPAELTAICADLFGGVYDTPSAEPLAVCQWNMAIIDADQTARANGTGEGVTVGVLDTGVDLTHPDIAPNLDVARSCSFLRPGTPTAAPAEIATSCDNKAAVQDIFGHGTHVASLVAAPINGIGIAGVAPDATLVALKACTAGGFCFVDSVAAALRYAGDQGLDVVNMSLFADPFLYYCNNDAAQRAMLKELQSAARYAQQRGVVLVASAGNEADDLQHPTIDEISPDYPPDTAETRRVRNNCRVAPAELPGVVTVSATGPVGYPGYTMNIAEYSSVGMGVVEVAAPGGDYFSATDTVQDAVLGALPNTPSVIWDAFDPLEPDLPGITVVDQGARYGFLNGTSMAAPHTAGVAALIRESHPGWSAGAVAAAVQRMAAPLACPANWQPIDENDDRQRCYGSPNRNSFFGAGLVNATNAATE</sequence>
<keyword evidence="2 6" id="KW-0645">Protease</keyword>
<evidence type="ECO:0000259" key="9">
    <source>
        <dbReference type="Pfam" id="PF00082"/>
    </source>
</evidence>
<dbReference type="SUPFAM" id="SSF52743">
    <property type="entry name" value="Subtilisin-like"/>
    <property type="match status" value="1"/>
</dbReference>
<dbReference type="InterPro" id="IPR050131">
    <property type="entry name" value="Peptidase_S8_subtilisin-like"/>
</dbReference>
<feature type="signal peptide" evidence="8">
    <location>
        <begin position="1"/>
        <end position="27"/>
    </location>
</feature>
<evidence type="ECO:0000256" key="4">
    <source>
        <dbReference type="ARBA" id="ARBA00022825"/>
    </source>
</evidence>
<evidence type="ECO:0000256" key="6">
    <source>
        <dbReference type="PROSITE-ProRule" id="PRU01240"/>
    </source>
</evidence>
<dbReference type="Pfam" id="PF00082">
    <property type="entry name" value="Peptidase_S8"/>
    <property type="match status" value="1"/>
</dbReference>
<name>A0A4R6KB84_9ACTN</name>
<dbReference type="PROSITE" id="PS00137">
    <property type="entry name" value="SUBTILASE_HIS"/>
    <property type="match status" value="1"/>
</dbReference>
<keyword evidence="4 6" id="KW-0720">Serine protease</keyword>
<comment type="caution">
    <text evidence="10">The sequence shown here is derived from an EMBL/GenBank/DDBJ whole genome shotgun (WGS) entry which is preliminary data.</text>
</comment>
<feature type="active site" description="Charge relay system" evidence="5 6">
    <location>
        <position position="374"/>
    </location>
</feature>
<dbReference type="InterPro" id="IPR023828">
    <property type="entry name" value="Peptidase_S8_Ser-AS"/>
</dbReference>
<dbReference type="Proteomes" id="UP000295388">
    <property type="component" value="Unassembled WGS sequence"/>
</dbReference>
<dbReference type="InterPro" id="IPR022398">
    <property type="entry name" value="Peptidase_S8_His-AS"/>
</dbReference>
<evidence type="ECO:0000256" key="1">
    <source>
        <dbReference type="ARBA" id="ARBA00011073"/>
    </source>
</evidence>
<dbReference type="PANTHER" id="PTHR43806">
    <property type="entry name" value="PEPTIDASE S8"/>
    <property type="match status" value="1"/>
</dbReference>
<feature type="active site" description="Charge relay system" evidence="5 6">
    <location>
        <position position="88"/>
    </location>
</feature>
<dbReference type="PROSITE" id="PS00136">
    <property type="entry name" value="SUBTILASE_ASP"/>
    <property type="match status" value="1"/>
</dbReference>
<dbReference type="PRINTS" id="PR00723">
    <property type="entry name" value="SUBTILISIN"/>
</dbReference>
<dbReference type="AlphaFoldDB" id="A0A4R6KB84"/>
<evidence type="ECO:0000256" key="7">
    <source>
        <dbReference type="RuleBase" id="RU003355"/>
    </source>
</evidence>
<comment type="similarity">
    <text evidence="1 6 7">Belongs to the peptidase S8 family.</text>
</comment>
<dbReference type="InterPro" id="IPR015500">
    <property type="entry name" value="Peptidase_S8_subtilisin-rel"/>
</dbReference>
<feature type="active site" description="Charge relay system" evidence="5 6">
    <location>
        <position position="139"/>
    </location>
</feature>
<dbReference type="Gene3D" id="3.40.50.200">
    <property type="entry name" value="Peptidase S8/S53 domain"/>
    <property type="match status" value="1"/>
</dbReference>
<evidence type="ECO:0000313" key="10">
    <source>
        <dbReference type="EMBL" id="TDO45951.1"/>
    </source>
</evidence>
<keyword evidence="11" id="KW-1185">Reference proteome</keyword>
<dbReference type="InterPro" id="IPR036852">
    <property type="entry name" value="Peptidase_S8/S53_dom_sf"/>
</dbReference>
<evidence type="ECO:0000256" key="3">
    <source>
        <dbReference type="ARBA" id="ARBA00022801"/>
    </source>
</evidence>
<dbReference type="PROSITE" id="PS00138">
    <property type="entry name" value="SUBTILASE_SER"/>
    <property type="match status" value="1"/>
</dbReference>
<protein>
    <submittedName>
        <fullName evidence="10">Subtilase family protein</fullName>
    </submittedName>
</protein>
<dbReference type="EMBL" id="SNWQ01000012">
    <property type="protein sequence ID" value="TDO45951.1"/>
    <property type="molecule type" value="Genomic_DNA"/>
</dbReference>
<keyword evidence="3 6" id="KW-0378">Hydrolase</keyword>
<accession>A0A4R6KB84</accession>
<dbReference type="PANTHER" id="PTHR43806:SF11">
    <property type="entry name" value="CEREVISIN-RELATED"/>
    <property type="match status" value="1"/>
</dbReference>
<dbReference type="InterPro" id="IPR000209">
    <property type="entry name" value="Peptidase_S8/S53_dom"/>
</dbReference>
<dbReference type="GO" id="GO:0004252">
    <property type="term" value="F:serine-type endopeptidase activity"/>
    <property type="evidence" value="ECO:0007669"/>
    <property type="project" value="UniProtKB-UniRule"/>
</dbReference>
<feature type="domain" description="Peptidase S8/S53" evidence="9">
    <location>
        <begin position="79"/>
        <end position="441"/>
    </location>
</feature>
<gene>
    <name evidence="10" type="ORF">EV643_112281</name>
</gene>
<dbReference type="OrthoDB" id="9813435at2"/>
<dbReference type="InterPro" id="IPR023827">
    <property type="entry name" value="Peptidase_S8_Asp-AS"/>
</dbReference>
<proteinExistence type="inferred from homology"/>
<evidence type="ECO:0000313" key="11">
    <source>
        <dbReference type="Proteomes" id="UP000295388"/>
    </source>
</evidence>
<evidence type="ECO:0000256" key="5">
    <source>
        <dbReference type="PIRSR" id="PIRSR615500-1"/>
    </source>
</evidence>
<dbReference type="GO" id="GO:0006508">
    <property type="term" value="P:proteolysis"/>
    <property type="evidence" value="ECO:0007669"/>
    <property type="project" value="UniProtKB-KW"/>
</dbReference>
<evidence type="ECO:0000256" key="2">
    <source>
        <dbReference type="ARBA" id="ARBA00022670"/>
    </source>
</evidence>